<dbReference type="PROSITE" id="PS50856">
    <property type="entry name" value="AMOP"/>
    <property type="match status" value="1"/>
</dbReference>
<dbReference type="GO" id="GO:0005509">
    <property type="term" value="F:calcium ion binding"/>
    <property type="evidence" value="ECO:0007669"/>
    <property type="project" value="InterPro"/>
</dbReference>
<feature type="domain" description="EGF-like" evidence="15">
    <location>
        <begin position="636"/>
        <end position="676"/>
    </location>
</feature>
<dbReference type="SMART" id="SM00539">
    <property type="entry name" value="NIDO"/>
    <property type="match status" value="1"/>
</dbReference>
<dbReference type="FunFam" id="2.10.25.10:FF:000506">
    <property type="entry name" value="Adhesion G protein-coupled receptor E1"/>
    <property type="match status" value="5"/>
</dbReference>
<dbReference type="SMART" id="SM00181">
    <property type="entry name" value="EGF"/>
    <property type="match status" value="38"/>
</dbReference>
<evidence type="ECO:0000259" key="16">
    <source>
        <dbReference type="PROSITE" id="PS50856"/>
    </source>
</evidence>
<evidence type="ECO:0000256" key="8">
    <source>
        <dbReference type="ARBA" id="ARBA00022837"/>
    </source>
</evidence>
<dbReference type="GO" id="GO:0008201">
    <property type="term" value="F:heparin binding"/>
    <property type="evidence" value="ECO:0007669"/>
    <property type="project" value="TreeGrafter"/>
</dbReference>
<keyword evidence="11 13" id="KW-1015">Disulfide bond</keyword>
<dbReference type="RefSeq" id="XP_013876601.1">
    <property type="nucleotide sequence ID" value="XM_014021147.1"/>
</dbReference>
<keyword evidence="7" id="KW-0677">Repeat</keyword>
<feature type="domain" description="EGF-like" evidence="15">
    <location>
        <begin position="472"/>
        <end position="513"/>
    </location>
</feature>
<dbReference type="InterPro" id="IPR026823">
    <property type="entry name" value="cEGF"/>
</dbReference>
<feature type="domain" description="EGF-like" evidence="15">
    <location>
        <begin position="596"/>
        <end position="635"/>
    </location>
</feature>
<name>A0A2I4C9E4_AUSLI</name>
<keyword evidence="5 14" id="KW-0812">Transmembrane</keyword>
<dbReference type="KEGG" id="alim:106526524"/>
<keyword evidence="9 14" id="KW-1133">Transmembrane helix</keyword>
<feature type="domain" description="EGF-like" evidence="15">
    <location>
        <begin position="147"/>
        <end position="185"/>
    </location>
</feature>
<sequence length="2626" mass="284153">MELGGGTVKTGRFWRTGVLFYTQRPTKTSGDMEDPHRTTKHLKFSLFRLLVLITVLGSCCAAVVDQKDCEAEGIRCHPQADCMKISNNFTCVCQTGFQGNGLQCSDVDECLSLLHNCHSKARCDNTQGSYICTCLSGYVGDGKNCQDINECLTANGGCDPTAVCTNTDGARQCKCSTGFVGDGFKCTDVNECSNQQLCHWNATCTNNPGSYLCTCNTGYKGNGNYLCLDIDECSENPRVCSSSLGYNGCTNLPGSYRCTCSTGYQSNGQSCADIDECAANICSPYSDCKNTVGSYQCSCRSGFVGNGLTCVDINECISGNTCSSKALCINRLGSYECSCLEGYLGDGRQCEDINECAQPNICPSTTTCVNTGGSYKCDCGSGFIFNNSRCADIDECQAGRCSPNASCTNSPGSFSCQCLTGFSGDGFTCTDIDECSLTSRCHSNAVCSNLPGSYSCTCKLGYSGNGKVQCSDVNECSVSNGGCSNRATCINSQGSFSCQCPSGFDLINKTICQDKNECKERTNPCGLNEDCRNTDGSYECPCQTGYYRPTSSMGCVDKDECQDKPCHINATCLNTVGSYTCTCKGGFTGNGSQCVDIDECTKVGSCHARAKCHNFIGDFSCVCQEGFSGNGFLCQDVDECSLSNTTCPAFSHCVNSPGAYVCSCLNGTVASNHTCVTPASLCDPSCDSKGLCHRSPSEYQCVCDVGYEGDGLTCFDIDECQVENICPENTTKCVNSPGSFSCVCREGYTLNRTQCVDVDECETRQQDCSQFAECLNSVGSFSCSCFRGFTGDGKNCSDFDECQHQNGGCHPVATCTNVPGSFSCMCPLGMEGNGFYCQDINECETNSTWPHNCSTQALCLNTEGSYLCQCTDGYHGDGFVCEDVDECQWPTACSKNLTCHNIPGSYSCSCSLGRVYPEGTCVSEDTCRNASSRCHVHAQCHPYQGSFYCGCAEGYEGNGTNCLDVDECDQSQEPCPVSSDCFNTNGSYVCRCWQGFRMNGTHCQDIDECGTQNFTCPQHSTCLNLQGSYNCTCDPGFHSNKSLCLDIDECYLGLIQCPNFSRCINTIGSSICECWTGYKGNSSGCEDINECLDPSTCPEHSTCVNTNGSYQCPCDPGFSSTTGLCVDTDECRGQKDICTNGTCRNTVGSFYCDCFRGFWSKGTECVDVNECSRSLNSSVCQPHSTCVNVPGSYQCLCEPGFVLNKTECQDVDECSHPEPSLCQEHSFCNNTVGSYSCLCFSGYKDVGLSCEDINECSNTSACRSDQVCTNLPGSYNCSCPLGYHEEGGVCVDNNECEKSPCHTLAYCWNSPGSFSCRCHEGFAGNGSLCTDVDECTGSTNPCHHLAQCHNTPGSFVCVCKPGYISIGSLCVDMDECLQESGICPSAATCTNQAGRFRCTCRPGWKPISTNGNGQDGCVDLNECVSHTCAQQLSCANLPGSFTCSCPESSSVCRNLTQMEGTLYPYGAGAADKEVQIDSEDGSSPYIWPPMGFPFMGKSYDKISFSDNGLVQFQMASDNDQYLLPSPSASGFPEDMKLSLLAVFWDDADLTKGNGKLHYQEYSKGGVSDVYSQVVFNRTADQVTKFEVLNGRSSFSPAWILKITWENVMPVSYQKMNVSETNTFQCILTTDGVRSFALLRYGDMNWGPGLRKYHDALIGYTDGIFSVKEPTVPPGNLFGPGGRYRPQQVTGTLGKLGQLLYNLTGQEGSGLSPQIRCQAWASKEPDPVEWMGGGSSCPCSLSQALADLSFLQDTTDPGPSLKQLRDELWGGATGYIFRSLLSNRSGAGKMCVYEPEGALLAGINVRYFTEYNTQKYYDEDLLPFQWCCINSSLCQLYLNKRPMDNCQSSSWNSPGGSSLSKRDPQGIAMVYGSLHFITFDGSQYSFKALGEFVLLRLSSTSGSNIFTLQGQIGRLQTESKGTIEVPAVVRMAAFYQGIGKVEWRCSDRNSGLQMFVDDVEVPVRIGVVHVKEKVFAARCVSVSLCSAVYASGLHVVVWRGLGNNQMAAMVEVPQNFFNRTVGLLGFWSSNRSDDFLTSDGKILRSEQLNPPDEGKLQSFGLSWTVPGPESLLHSLPPNVSLSPVSTELLLESTSPSKLDELKKMCKNSMPCVHDTLASGVPDVGQQALDAETQFQNLALIYGNMPPVVMGPKVILSRINSQVNVQIDAQDPNGDTVTFSLVYPGPPGASIGRDDGLLTWRPLSTQPVQLTIRVHGTTSSSLFTPLLKVCSCLNGGTCLYDAVVENHLRGKFQVAGCLCPKGYSGTFCGNRSDTCRGKPCFRGVQCQSGSVPAQFICAACPDNTVSNGKEGYKCFNHDMCSPPFPFPCHKDADCLSTKLNYTCTCKLGYTGDGQNCTDIDECTALMACENAKYECKNSPGSYECTCKYKDSKGNEGCGDSPNPPGFNMFNVSLGWTNSRTDGLKQLEGILRNGFTNKFYNVSKKSPGGGSRPGVEEYRVSVSSDTPDWYIRDYLARGSSHFNISTVEVDDLDECTSKEAVCVSFALCINTYGGYRCVCNGSDGMTEVFGPQSCLRQDKVEQNSTGADLILALVLGIGIPLLLLLLLVTLLCCCCRRKTVSGDIPDYYQEQIQEHHNPPPFNYSDPSLQYTTHVSPRIIDYIPPRQRYR</sequence>
<dbReference type="SMART" id="SM00216">
    <property type="entry name" value="VWD"/>
    <property type="match status" value="1"/>
</dbReference>
<keyword evidence="10 14" id="KW-0472">Membrane</keyword>
<dbReference type="Pfam" id="PF12662">
    <property type="entry name" value="cEGF"/>
    <property type="match status" value="1"/>
</dbReference>
<feature type="domain" description="EGF-like" evidence="15">
    <location>
        <begin position="1005"/>
        <end position="1045"/>
    </location>
</feature>
<feature type="domain" description="EGF-like" evidence="15">
    <location>
        <begin position="352"/>
        <end position="391"/>
    </location>
</feature>
<dbReference type="SMART" id="SM00179">
    <property type="entry name" value="EGF_CA"/>
    <property type="match status" value="37"/>
</dbReference>
<dbReference type="InterPro" id="IPR024731">
    <property type="entry name" value="NELL2-like_EGF"/>
</dbReference>
<reference evidence="20" key="1">
    <citation type="submission" date="2025-08" db="UniProtKB">
        <authorList>
            <consortium name="RefSeq"/>
        </authorList>
    </citation>
    <scope>IDENTIFICATION</scope>
</reference>
<feature type="domain" description="EGF-like" evidence="15">
    <location>
        <begin position="1331"/>
        <end position="1371"/>
    </location>
</feature>
<evidence type="ECO:0000313" key="20">
    <source>
        <dbReference type="RefSeq" id="XP_013876601.1"/>
    </source>
</evidence>
<feature type="domain" description="EGF-like" evidence="15">
    <location>
        <begin position="106"/>
        <end position="146"/>
    </location>
</feature>
<dbReference type="InterPro" id="IPR049883">
    <property type="entry name" value="NOTCH1_EGF-like"/>
</dbReference>
<dbReference type="SMART" id="SM00723">
    <property type="entry name" value="AMOP"/>
    <property type="match status" value="1"/>
</dbReference>
<dbReference type="STRING" id="52670.A0A2I4C9E4"/>
<feature type="domain" description="NIDO" evidence="17">
    <location>
        <begin position="1542"/>
        <end position="1705"/>
    </location>
</feature>
<evidence type="ECO:0000259" key="18">
    <source>
        <dbReference type="PROSITE" id="PS51233"/>
    </source>
</evidence>
<keyword evidence="3" id="KW-0964">Secreted</keyword>
<dbReference type="FunFam" id="2.10.25.10:FF:000038">
    <property type="entry name" value="Fibrillin 2"/>
    <property type="match status" value="21"/>
</dbReference>
<dbReference type="Pfam" id="PF23263">
    <property type="entry name" value="C8-3_MUC4"/>
    <property type="match status" value="1"/>
</dbReference>
<dbReference type="PROSITE" id="PS51233">
    <property type="entry name" value="VWFD"/>
    <property type="match status" value="1"/>
</dbReference>
<evidence type="ECO:0000256" key="1">
    <source>
        <dbReference type="ARBA" id="ARBA00004479"/>
    </source>
</evidence>
<proteinExistence type="predicted"/>
<dbReference type="Pfam" id="PF07645">
    <property type="entry name" value="EGF_CA"/>
    <property type="match status" value="24"/>
</dbReference>
<dbReference type="FunFam" id="2.10.25.10:FF:000014">
    <property type="entry name" value="Latent-transforming growth factor beta-binding protein 3"/>
    <property type="match status" value="1"/>
</dbReference>
<feature type="domain" description="EGF-like" evidence="15">
    <location>
        <begin position="678"/>
        <end position="715"/>
    </location>
</feature>
<feature type="domain" description="EGF-like" evidence="15">
    <location>
        <begin position="557"/>
        <end position="595"/>
    </location>
</feature>
<feature type="domain" description="EGF-like" evidence="15">
    <location>
        <begin position="1127"/>
        <end position="1164"/>
    </location>
</feature>
<feature type="domain" description="EGF-like" evidence="15">
    <location>
        <begin position="839"/>
        <end position="882"/>
    </location>
</feature>
<dbReference type="GO" id="GO:0030855">
    <property type="term" value="P:epithelial cell differentiation"/>
    <property type="evidence" value="ECO:0007669"/>
    <property type="project" value="UniProtKB-ARBA"/>
</dbReference>
<feature type="domain" description="EGF-like" evidence="15">
    <location>
        <begin position="1419"/>
        <end position="1453"/>
    </location>
</feature>
<dbReference type="PROSITE" id="PS51220">
    <property type="entry name" value="NIDO"/>
    <property type="match status" value="1"/>
</dbReference>
<dbReference type="Gene3D" id="2.10.25.10">
    <property type="entry name" value="Laminin"/>
    <property type="match status" value="38"/>
</dbReference>
<evidence type="ECO:0000256" key="10">
    <source>
        <dbReference type="ARBA" id="ARBA00023136"/>
    </source>
</evidence>
<evidence type="ECO:0000256" key="13">
    <source>
        <dbReference type="PROSITE-ProRule" id="PRU00076"/>
    </source>
</evidence>
<feature type="domain" description="EGF-like" evidence="15">
    <location>
        <begin position="798"/>
        <end position="838"/>
    </location>
</feature>
<dbReference type="PROSITE" id="PS01187">
    <property type="entry name" value="EGF_CA"/>
    <property type="match status" value="12"/>
</dbReference>
<dbReference type="InterPro" id="IPR000742">
    <property type="entry name" value="EGF"/>
</dbReference>
<comment type="caution">
    <text evidence="13">Lacks conserved residue(s) required for the propagation of feature annotation.</text>
</comment>
<feature type="domain" description="EGF-like" evidence="15">
    <location>
        <begin position="1252"/>
        <end position="1291"/>
    </location>
</feature>
<dbReference type="SUPFAM" id="SSF57196">
    <property type="entry name" value="EGF/Laminin"/>
    <property type="match status" value="5"/>
</dbReference>
<dbReference type="InterPro" id="IPR000152">
    <property type="entry name" value="EGF-type_Asp/Asn_hydroxyl_site"/>
</dbReference>
<evidence type="ECO:0000256" key="6">
    <source>
        <dbReference type="ARBA" id="ARBA00022729"/>
    </source>
</evidence>
<evidence type="ECO:0000256" key="14">
    <source>
        <dbReference type="SAM" id="Phobius"/>
    </source>
</evidence>
<dbReference type="InterPro" id="IPR051586">
    <property type="entry name" value="PKC-binding_NELL"/>
</dbReference>
<protein>
    <submittedName>
        <fullName evidence="20">Fibrillin-2</fullName>
    </submittedName>
</protein>
<dbReference type="SUPFAM" id="SSF57184">
    <property type="entry name" value="Growth factor receptor domain"/>
    <property type="match status" value="11"/>
</dbReference>
<dbReference type="CDD" id="cd00054">
    <property type="entry name" value="EGF_CA"/>
    <property type="match status" value="24"/>
</dbReference>
<accession>A0A2I4C9E4</accession>
<dbReference type="InterPro" id="IPR056619">
    <property type="entry name" value="C8-3_MUC4"/>
</dbReference>
<dbReference type="InParanoid" id="A0A2I4C9E4"/>
<evidence type="ECO:0000313" key="19">
    <source>
        <dbReference type="Proteomes" id="UP000192220"/>
    </source>
</evidence>
<dbReference type="InterPro" id="IPR009030">
    <property type="entry name" value="Growth_fac_rcpt_cys_sf"/>
</dbReference>
<dbReference type="FunFam" id="2.10.25.10:FF:000202">
    <property type="entry name" value="Multiple epidermal growth factor-like domains 8"/>
    <property type="match status" value="1"/>
</dbReference>
<dbReference type="PROSITE" id="PS00022">
    <property type="entry name" value="EGF_1"/>
    <property type="match status" value="1"/>
</dbReference>
<feature type="domain" description="EGF-like" evidence="15">
    <location>
        <begin position="514"/>
        <end position="552"/>
    </location>
</feature>
<feature type="domain" description="EGF-like" evidence="15">
    <location>
        <begin position="273"/>
        <end position="311"/>
    </location>
</feature>
<feature type="domain" description="EGF-like" evidence="15">
    <location>
        <begin position="431"/>
        <end position="471"/>
    </location>
</feature>
<dbReference type="Pfam" id="PF06119">
    <property type="entry name" value="NIDO"/>
    <property type="match status" value="1"/>
</dbReference>
<keyword evidence="6" id="KW-0732">Signal</keyword>
<dbReference type="PROSITE" id="PS50026">
    <property type="entry name" value="EGF_3"/>
    <property type="match status" value="35"/>
</dbReference>
<evidence type="ECO:0000256" key="7">
    <source>
        <dbReference type="ARBA" id="ARBA00022737"/>
    </source>
</evidence>
<dbReference type="OrthoDB" id="4405280at2759"/>
<keyword evidence="12" id="KW-0325">Glycoprotein</keyword>
<feature type="domain" description="EGF-like" evidence="15">
    <location>
        <begin position="716"/>
        <end position="754"/>
    </location>
</feature>
<dbReference type="PROSITE" id="PS01186">
    <property type="entry name" value="EGF_2"/>
    <property type="match status" value="26"/>
</dbReference>
<feature type="domain" description="EGF-like" evidence="15">
    <location>
        <begin position="1087"/>
        <end position="1126"/>
    </location>
</feature>
<feature type="domain" description="EGF-like" evidence="15">
    <location>
        <begin position="964"/>
        <end position="1004"/>
    </location>
</feature>
<keyword evidence="8" id="KW-0106">Calcium</keyword>
<evidence type="ECO:0000256" key="3">
    <source>
        <dbReference type="ARBA" id="ARBA00022525"/>
    </source>
</evidence>
<dbReference type="PROSITE" id="PS00010">
    <property type="entry name" value="ASX_HYDROXYL"/>
    <property type="match status" value="31"/>
</dbReference>
<feature type="domain" description="EGF-like" evidence="15">
    <location>
        <begin position="2314"/>
        <end position="2355"/>
    </location>
</feature>
<evidence type="ECO:0000256" key="2">
    <source>
        <dbReference type="ARBA" id="ARBA00004613"/>
    </source>
</evidence>
<dbReference type="GO" id="GO:0071944">
    <property type="term" value="C:cell periphery"/>
    <property type="evidence" value="ECO:0007669"/>
    <property type="project" value="UniProtKB-ARBA"/>
</dbReference>
<feature type="domain" description="VWFD" evidence="18">
    <location>
        <begin position="1865"/>
        <end position="2070"/>
    </location>
</feature>
<evidence type="ECO:0000256" key="11">
    <source>
        <dbReference type="ARBA" id="ARBA00023157"/>
    </source>
</evidence>
<feature type="domain" description="EGF-like" evidence="15">
    <location>
        <begin position="883"/>
        <end position="920"/>
    </location>
</feature>
<feature type="domain" description="EGF-like" evidence="15">
    <location>
        <begin position="65"/>
        <end position="105"/>
    </location>
</feature>
<comment type="subcellular location">
    <subcellularLocation>
        <location evidence="1">Membrane</location>
        <topology evidence="1">Single-pass type I membrane protein</topology>
    </subcellularLocation>
    <subcellularLocation>
        <location evidence="2">Secreted</location>
    </subcellularLocation>
</comment>
<feature type="domain" description="EGF-like" evidence="15">
    <location>
        <begin position="312"/>
        <end position="351"/>
    </location>
</feature>
<feature type="domain" description="EGF-like" evidence="15">
    <location>
        <begin position="1046"/>
        <end position="1086"/>
    </location>
</feature>
<feature type="domain" description="EGF-like" evidence="15">
    <location>
        <begin position="923"/>
        <end position="963"/>
    </location>
</feature>
<evidence type="ECO:0000259" key="15">
    <source>
        <dbReference type="PROSITE" id="PS50026"/>
    </source>
</evidence>
<dbReference type="Proteomes" id="UP000192220">
    <property type="component" value="Unplaced"/>
</dbReference>
<dbReference type="GO" id="GO:0005615">
    <property type="term" value="C:extracellular space"/>
    <property type="evidence" value="ECO:0007669"/>
    <property type="project" value="TreeGrafter"/>
</dbReference>
<keyword evidence="19" id="KW-1185">Reference proteome</keyword>
<feature type="domain" description="EGF-like" evidence="15">
    <location>
        <begin position="1372"/>
        <end position="1410"/>
    </location>
</feature>
<dbReference type="Pfam" id="PF12947">
    <property type="entry name" value="EGF_3"/>
    <property type="match status" value="10"/>
</dbReference>
<dbReference type="GO" id="GO:0007160">
    <property type="term" value="P:cell-matrix adhesion"/>
    <property type="evidence" value="ECO:0007669"/>
    <property type="project" value="InterPro"/>
</dbReference>
<dbReference type="InterPro" id="IPR003886">
    <property type="entry name" value="NIDO_dom"/>
</dbReference>
<evidence type="ECO:0000256" key="12">
    <source>
        <dbReference type="ARBA" id="ARBA00023180"/>
    </source>
</evidence>
<dbReference type="InterPro" id="IPR018097">
    <property type="entry name" value="EGF_Ca-bd_CS"/>
</dbReference>
<dbReference type="Pfam" id="PF00008">
    <property type="entry name" value="EGF"/>
    <property type="match status" value="1"/>
</dbReference>
<feature type="domain" description="EGF-like" evidence="15">
    <location>
        <begin position="1292"/>
        <end position="1330"/>
    </location>
</feature>
<dbReference type="InterPro" id="IPR001846">
    <property type="entry name" value="VWF_type-D"/>
</dbReference>
<dbReference type="Gene3D" id="2.60.40.10">
    <property type="entry name" value="Immunoglobulins"/>
    <property type="match status" value="1"/>
</dbReference>
<feature type="domain" description="EGF-like" evidence="15">
    <location>
        <begin position="188"/>
        <end position="228"/>
    </location>
</feature>
<dbReference type="InterPro" id="IPR005533">
    <property type="entry name" value="AMOP_dom"/>
</dbReference>
<dbReference type="PANTHER" id="PTHR24042:SF5">
    <property type="entry name" value="EGF-LIKE CALCIUM-BINDING DOMAIN-CONTAINING PROTEIN"/>
    <property type="match status" value="1"/>
</dbReference>
<evidence type="ECO:0000256" key="4">
    <source>
        <dbReference type="ARBA" id="ARBA00022536"/>
    </source>
</evidence>
<organism evidence="19 20">
    <name type="scientific">Austrofundulus limnaeus</name>
    <name type="common">Annual killifish</name>
    <dbReference type="NCBI Taxonomy" id="52670"/>
    <lineage>
        <taxon>Eukaryota</taxon>
        <taxon>Metazoa</taxon>
        <taxon>Chordata</taxon>
        <taxon>Craniata</taxon>
        <taxon>Vertebrata</taxon>
        <taxon>Euteleostomi</taxon>
        <taxon>Actinopterygii</taxon>
        <taxon>Neopterygii</taxon>
        <taxon>Teleostei</taxon>
        <taxon>Neoteleostei</taxon>
        <taxon>Acanthomorphata</taxon>
        <taxon>Ovalentaria</taxon>
        <taxon>Atherinomorphae</taxon>
        <taxon>Cyprinodontiformes</taxon>
        <taxon>Rivulidae</taxon>
        <taxon>Austrofundulus</taxon>
    </lineage>
</organism>
<dbReference type="GO" id="GO:0048513">
    <property type="term" value="P:animal organ development"/>
    <property type="evidence" value="ECO:0007669"/>
    <property type="project" value="UniProtKB-ARBA"/>
</dbReference>
<keyword evidence="4 13" id="KW-0245">EGF-like domain</keyword>
<dbReference type="InterPro" id="IPR001881">
    <property type="entry name" value="EGF-like_Ca-bd_dom"/>
</dbReference>
<dbReference type="InterPro" id="IPR013783">
    <property type="entry name" value="Ig-like_fold"/>
</dbReference>
<dbReference type="GO" id="GO:0048731">
    <property type="term" value="P:system development"/>
    <property type="evidence" value="ECO:0007669"/>
    <property type="project" value="UniProtKB-ARBA"/>
</dbReference>
<evidence type="ECO:0000256" key="5">
    <source>
        <dbReference type="ARBA" id="ARBA00022692"/>
    </source>
</evidence>
<feature type="domain" description="AMOP" evidence="16">
    <location>
        <begin position="1708"/>
        <end position="1840"/>
    </location>
</feature>
<feature type="domain" description="EGF-like" evidence="15">
    <location>
        <begin position="757"/>
        <end position="797"/>
    </location>
</feature>
<feature type="transmembrane region" description="Helical" evidence="14">
    <location>
        <begin position="2546"/>
        <end position="2570"/>
    </location>
</feature>
<dbReference type="PANTHER" id="PTHR24042">
    <property type="entry name" value="NEL HOMOLOG"/>
    <property type="match status" value="1"/>
</dbReference>
<feature type="domain" description="EGF-like" evidence="15">
    <location>
        <begin position="392"/>
        <end position="428"/>
    </location>
</feature>
<feature type="domain" description="EGF-like" evidence="15">
    <location>
        <begin position="2488"/>
        <end position="2532"/>
    </location>
</feature>
<evidence type="ECO:0000259" key="17">
    <source>
        <dbReference type="PROSITE" id="PS51220"/>
    </source>
</evidence>
<feature type="disulfide bond" evidence="13">
    <location>
        <begin position="682"/>
        <end position="692"/>
    </location>
</feature>
<dbReference type="Pfam" id="PF05345">
    <property type="entry name" value="He_PIG"/>
    <property type="match status" value="1"/>
</dbReference>
<dbReference type="GO" id="GO:0016020">
    <property type="term" value="C:membrane"/>
    <property type="evidence" value="ECO:0007669"/>
    <property type="project" value="UniProtKB-SubCell"/>
</dbReference>
<evidence type="ECO:0000256" key="9">
    <source>
        <dbReference type="ARBA" id="ARBA00022989"/>
    </source>
</evidence>
<gene>
    <name evidence="20" type="primary">si:ch73-105b23.6</name>
</gene>
<feature type="domain" description="EGF-like" evidence="15">
    <location>
        <begin position="1210"/>
        <end position="1251"/>
    </location>
</feature>
<feature type="domain" description="EGF-like" evidence="15">
    <location>
        <begin position="1167"/>
        <end position="1209"/>
    </location>
</feature>